<organism evidence="1">
    <name type="scientific">Solanum chacoense</name>
    <name type="common">Chaco potato</name>
    <dbReference type="NCBI Taxonomy" id="4108"/>
    <lineage>
        <taxon>Eukaryota</taxon>
        <taxon>Viridiplantae</taxon>
        <taxon>Streptophyta</taxon>
        <taxon>Embryophyta</taxon>
        <taxon>Tracheophyta</taxon>
        <taxon>Spermatophyta</taxon>
        <taxon>Magnoliopsida</taxon>
        <taxon>eudicotyledons</taxon>
        <taxon>Gunneridae</taxon>
        <taxon>Pentapetalae</taxon>
        <taxon>asterids</taxon>
        <taxon>lamiids</taxon>
        <taxon>Solanales</taxon>
        <taxon>Solanaceae</taxon>
        <taxon>Solanoideae</taxon>
        <taxon>Solaneae</taxon>
        <taxon>Solanum</taxon>
    </lineage>
</organism>
<evidence type="ECO:0000313" key="1">
    <source>
        <dbReference type="EMBL" id="JAP12798.1"/>
    </source>
</evidence>
<dbReference type="EMBL" id="GEDG01029042">
    <property type="protein sequence ID" value="JAP12798.1"/>
    <property type="molecule type" value="Transcribed_RNA"/>
</dbReference>
<sequence>MEMRPYLYIQSLNEDKIQRSIQNLMDASAKLLQKTKYILDIYKKYTDCHEIQKTSPKCTKGDKSTTNSNKLTLSLRNTNLSNTRTTGSTRAQICIREKDVECSMSTRTTDTQ</sequence>
<accession>A0A0V0GXI1</accession>
<protein>
    <submittedName>
        <fullName evidence="1">Putative ovule protein</fullName>
    </submittedName>
</protein>
<name>A0A0V0GXI1_SOLCH</name>
<proteinExistence type="predicted"/>
<dbReference type="AlphaFoldDB" id="A0A0V0GXI1"/>
<reference evidence="1" key="1">
    <citation type="submission" date="2015-12" db="EMBL/GenBank/DDBJ databases">
        <title>Gene expression during late stages of embryo sac development: a critical building block for successful pollen-pistil interactions.</title>
        <authorList>
            <person name="Liu Y."/>
            <person name="Joly V."/>
            <person name="Sabar M."/>
            <person name="Matton D.P."/>
        </authorList>
    </citation>
    <scope>NUCLEOTIDE SEQUENCE</scope>
</reference>